<dbReference type="GO" id="GO:0004190">
    <property type="term" value="F:aspartic-type endopeptidase activity"/>
    <property type="evidence" value="ECO:0007669"/>
    <property type="project" value="InterPro"/>
</dbReference>
<evidence type="ECO:0000313" key="1">
    <source>
        <dbReference type="EMBL" id="KAF8772063.1"/>
    </source>
</evidence>
<dbReference type="PROSITE" id="PS00141">
    <property type="entry name" value="ASP_PROTEASE"/>
    <property type="match status" value="1"/>
</dbReference>
<reference evidence="1" key="1">
    <citation type="journal article" date="2020" name="bioRxiv">
        <title>Chromosome-level reference genome of the European wasp spider Argiope bruennichi: a resource for studies on range expansion and evolutionary adaptation.</title>
        <authorList>
            <person name="Sheffer M.M."/>
            <person name="Hoppe A."/>
            <person name="Krehenwinkel H."/>
            <person name="Uhl G."/>
            <person name="Kuss A.W."/>
            <person name="Jensen L."/>
            <person name="Jensen C."/>
            <person name="Gillespie R.G."/>
            <person name="Hoff K.J."/>
            <person name="Prost S."/>
        </authorList>
    </citation>
    <scope>NUCLEOTIDE SEQUENCE</scope>
</reference>
<evidence type="ECO:0008006" key="3">
    <source>
        <dbReference type="Google" id="ProtNLM"/>
    </source>
</evidence>
<reference evidence="1" key="2">
    <citation type="submission" date="2020-06" db="EMBL/GenBank/DDBJ databases">
        <authorList>
            <person name="Sheffer M."/>
        </authorList>
    </citation>
    <scope>NUCLEOTIDE SEQUENCE</scope>
</reference>
<dbReference type="AlphaFoldDB" id="A0A8T0EHI3"/>
<dbReference type="InterPro" id="IPR001969">
    <property type="entry name" value="Aspartic_peptidase_AS"/>
</dbReference>
<dbReference type="EMBL" id="JABXBU010002228">
    <property type="protein sequence ID" value="KAF8772063.1"/>
    <property type="molecule type" value="Genomic_DNA"/>
</dbReference>
<organism evidence="1 2">
    <name type="scientific">Argiope bruennichi</name>
    <name type="common">Wasp spider</name>
    <name type="synonym">Aranea bruennichi</name>
    <dbReference type="NCBI Taxonomy" id="94029"/>
    <lineage>
        <taxon>Eukaryota</taxon>
        <taxon>Metazoa</taxon>
        <taxon>Ecdysozoa</taxon>
        <taxon>Arthropoda</taxon>
        <taxon>Chelicerata</taxon>
        <taxon>Arachnida</taxon>
        <taxon>Araneae</taxon>
        <taxon>Araneomorphae</taxon>
        <taxon>Entelegynae</taxon>
        <taxon>Araneoidea</taxon>
        <taxon>Araneidae</taxon>
        <taxon>Argiope</taxon>
    </lineage>
</organism>
<comment type="caution">
    <text evidence="1">The sequence shown here is derived from an EMBL/GenBank/DDBJ whole genome shotgun (WGS) entry which is preliminary data.</text>
</comment>
<protein>
    <recommendedName>
        <fullName evidence="3">Peptidase aspartic putative domain-containing protein</fullName>
    </recommendedName>
</protein>
<dbReference type="Proteomes" id="UP000807504">
    <property type="component" value="Unassembled WGS sequence"/>
</dbReference>
<dbReference type="GO" id="GO:0006508">
    <property type="term" value="P:proteolysis"/>
    <property type="evidence" value="ECO:0007669"/>
    <property type="project" value="InterPro"/>
</dbReference>
<gene>
    <name evidence="1" type="ORF">HNY73_019409</name>
</gene>
<proteinExistence type="predicted"/>
<sequence length="266" mass="29737">MEMDALIQRRKPFRASFTRICNGIKLETDKEKPDEECEDAQKVSLASTSFSYPDGMYLQTLLVNIESNKRQKTIRALIDTGSQRSYILKRTAEEIGCHSNGTETLIQALFGGATTKRETHKSYEVSLSSLFGNYSRRLNLLEQLNICGPVTSLQPGPWIEKMKQKGITVSDVGRKDLKIEILIGADVTGALLTEKVHKLENGLVAVESLLGWTVMGRINYYTLESNVSMSSLITSMLVHSSDIENLWKLEALGITDSKENRSDVEL</sequence>
<accession>A0A8T0EHI3</accession>
<dbReference type="InterPro" id="IPR021109">
    <property type="entry name" value="Peptidase_aspartic_dom_sf"/>
</dbReference>
<evidence type="ECO:0000313" key="2">
    <source>
        <dbReference type="Proteomes" id="UP000807504"/>
    </source>
</evidence>
<keyword evidence="2" id="KW-1185">Reference proteome</keyword>
<dbReference type="SUPFAM" id="SSF50630">
    <property type="entry name" value="Acid proteases"/>
    <property type="match status" value="1"/>
</dbReference>
<dbReference type="Gene3D" id="2.40.70.10">
    <property type="entry name" value="Acid Proteases"/>
    <property type="match status" value="1"/>
</dbReference>
<name>A0A8T0EHI3_ARGBR</name>